<evidence type="ECO:0000313" key="1">
    <source>
        <dbReference type="EMBL" id="NLR93760.1"/>
    </source>
</evidence>
<name>A0A7X8SP74_9BACT</name>
<keyword evidence="2" id="KW-1185">Reference proteome</keyword>
<proteinExistence type="predicted"/>
<gene>
    <name evidence="1" type="ORF">HGP29_21345</name>
</gene>
<dbReference type="EMBL" id="JABAIL010000007">
    <property type="protein sequence ID" value="NLR93760.1"/>
    <property type="molecule type" value="Genomic_DNA"/>
</dbReference>
<sequence>MKYYKFRFDVNNDVLKEVPDYTIKESDTKDLSEFNSLDDIPYFQPYLNDFVIYDKFRNVDILDLKLSSGFIISSKFKDILLKHNLSEHRFYEANVFSTKGEKVDFHYLFLVNNFYKILDFEKTKFYGMDWYDNRLTDSFIVKNEKDRVDLYKKLVKNNIDIDIIKSDFYFLNQKVDLIRCDIESCFLISERLKYEIEENDLENIIISEKVYAENVNW</sequence>
<evidence type="ECO:0000313" key="2">
    <source>
        <dbReference type="Proteomes" id="UP000585050"/>
    </source>
</evidence>
<organism evidence="1 2">
    <name type="scientific">Flammeovirga agarivorans</name>
    <dbReference type="NCBI Taxonomy" id="2726742"/>
    <lineage>
        <taxon>Bacteria</taxon>
        <taxon>Pseudomonadati</taxon>
        <taxon>Bacteroidota</taxon>
        <taxon>Cytophagia</taxon>
        <taxon>Cytophagales</taxon>
        <taxon>Flammeovirgaceae</taxon>
        <taxon>Flammeovirga</taxon>
    </lineage>
</organism>
<dbReference type="RefSeq" id="WP_168884467.1">
    <property type="nucleotide sequence ID" value="NZ_JABAIL010000007.1"/>
</dbReference>
<dbReference type="Proteomes" id="UP000585050">
    <property type="component" value="Unassembled WGS sequence"/>
</dbReference>
<protein>
    <submittedName>
        <fullName evidence="1">Uncharacterized protein</fullName>
    </submittedName>
</protein>
<accession>A0A7X8SP74</accession>
<reference evidence="1 2" key="1">
    <citation type="submission" date="2020-04" db="EMBL/GenBank/DDBJ databases">
        <title>Flammeovirga sp. SR4, a novel species isolated from seawater.</title>
        <authorList>
            <person name="Wang X."/>
        </authorList>
    </citation>
    <scope>NUCLEOTIDE SEQUENCE [LARGE SCALE GENOMIC DNA]</scope>
    <source>
        <strain evidence="1 2">SR4</strain>
    </source>
</reference>
<comment type="caution">
    <text evidence="1">The sequence shown here is derived from an EMBL/GenBank/DDBJ whole genome shotgun (WGS) entry which is preliminary data.</text>
</comment>
<dbReference type="AlphaFoldDB" id="A0A7X8SP74"/>